<feature type="compositionally biased region" description="Basic residues" evidence="1">
    <location>
        <begin position="321"/>
        <end position="338"/>
    </location>
</feature>
<comment type="caution">
    <text evidence="2">The sequence shown here is derived from an EMBL/GenBank/DDBJ whole genome shotgun (WGS) entry which is preliminary data.</text>
</comment>
<evidence type="ECO:0000313" key="2">
    <source>
        <dbReference type="EMBL" id="KAK9390870.1"/>
    </source>
</evidence>
<evidence type="ECO:0000256" key="1">
    <source>
        <dbReference type="SAM" id="MobiDB-lite"/>
    </source>
</evidence>
<evidence type="ECO:0000313" key="3">
    <source>
        <dbReference type="Proteomes" id="UP001474421"/>
    </source>
</evidence>
<feature type="non-terminal residue" evidence="2">
    <location>
        <position position="1"/>
    </location>
</feature>
<feature type="region of interest" description="Disordered" evidence="1">
    <location>
        <begin position="221"/>
        <end position="257"/>
    </location>
</feature>
<proteinExistence type="predicted"/>
<reference evidence="2 3" key="1">
    <citation type="journal article" date="2024" name="Proc. Natl. Acad. Sci. U.S.A.">
        <title>The genetic regulatory architecture and epigenomic basis for age-related changes in rattlesnake venom.</title>
        <authorList>
            <person name="Hogan M.P."/>
            <person name="Holding M.L."/>
            <person name="Nystrom G.S."/>
            <person name="Colston T.J."/>
            <person name="Bartlett D.A."/>
            <person name="Mason A.J."/>
            <person name="Ellsworth S.A."/>
            <person name="Rautsaw R.M."/>
            <person name="Lawrence K.C."/>
            <person name="Strickland J.L."/>
            <person name="He B."/>
            <person name="Fraser P."/>
            <person name="Margres M.J."/>
            <person name="Gilbert D.M."/>
            <person name="Gibbs H.L."/>
            <person name="Parkinson C.L."/>
            <person name="Rokyta D.R."/>
        </authorList>
    </citation>
    <scope>NUCLEOTIDE SEQUENCE [LARGE SCALE GENOMIC DNA]</scope>
    <source>
        <strain evidence="2">DRR0105</strain>
    </source>
</reference>
<dbReference type="AlphaFoldDB" id="A0AAW1ALK5"/>
<keyword evidence="3" id="KW-1185">Reference proteome</keyword>
<gene>
    <name evidence="2" type="ORF">NXF25_021839</name>
</gene>
<dbReference type="EMBL" id="JAOTOJ010000025">
    <property type="protein sequence ID" value="KAK9390870.1"/>
    <property type="molecule type" value="Genomic_DNA"/>
</dbReference>
<feature type="region of interest" description="Disordered" evidence="1">
    <location>
        <begin position="299"/>
        <end position="338"/>
    </location>
</feature>
<feature type="non-terminal residue" evidence="2">
    <location>
        <position position="338"/>
    </location>
</feature>
<feature type="compositionally biased region" description="Low complexity" evidence="1">
    <location>
        <begin position="136"/>
        <end position="145"/>
    </location>
</feature>
<feature type="compositionally biased region" description="Low complexity" evidence="1">
    <location>
        <begin position="55"/>
        <end position="65"/>
    </location>
</feature>
<feature type="compositionally biased region" description="Low complexity" evidence="1">
    <location>
        <begin position="111"/>
        <end position="120"/>
    </location>
</feature>
<name>A0AAW1ALK5_CROAD</name>
<sequence>VCENTAPTWTPARRGRCWGSWWTPAAAFTSTSTASTRGWQPKTCPALVTCWSTSTGSASRSPSRPMTLPPWGPRARTPKGRGTWRRPTWWTGSRRACSGRPPWTSTPPRPATTSPSAPVSRTCCCCPTPISPKTPSRAFATASRAASREGTRPTTSGGSPPGTTPCLSGGAASPSEQTPAWKGPAPLRSGTWPITGRVSEPCAACWIKGSWCRLPPCEGRSAGWGRRQRHQRGLPGGGGEQRAGARGSPPCPPLAHPALRRTGAFRHQSAIQRPQVSPTALRPGGLAGVRAPGLLQGLPSLAGGPRARGPPLQQCRDRVGHQGKRGYRPLRPAHPRGM</sequence>
<feature type="region of interest" description="Disordered" evidence="1">
    <location>
        <begin position="55"/>
        <end position="120"/>
    </location>
</feature>
<feature type="region of interest" description="Disordered" evidence="1">
    <location>
        <begin position="134"/>
        <end position="188"/>
    </location>
</feature>
<dbReference type="Proteomes" id="UP001474421">
    <property type="component" value="Unassembled WGS sequence"/>
</dbReference>
<organism evidence="2 3">
    <name type="scientific">Crotalus adamanteus</name>
    <name type="common">Eastern diamondback rattlesnake</name>
    <dbReference type="NCBI Taxonomy" id="8729"/>
    <lineage>
        <taxon>Eukaryota</taxon>
        <taxon>Metazoa</taxon>
        <taxon>Chordata</taxon>
        <taxon>Craniata</taxon>
        <taxon>Vertebrata</taxon>
        <taxon>Euteleostomi</taxon>
        <taxon>Lepidosauria</taxon>
        <taxon>Squamata</taxon>
        <taxon>Bifurcata</taxon>
        <taxon>Unidentata</taxon>
        <taxon>Episquamata</taxon>
        <taxon>Toxicofera</taxon>
        <taxon>Serpentes</taxon>
        <taxon>Colubroidea</taxon>
        <taxon>Viperidae</taxon>
        <taxon>Crotalinae</taxon>
        <taxon>Crotalus</taxon>
    </lineage>
</organism>
<protein>
    <submittedName>
        <fullName evidence="2">Neuralized-like 4</fullName>
    </submittedName>
</protein>
<accession>A0AAW1ALK5</accession>